<dbReference type="EMBL" id="BPPX01000040">
    <property type="protein sequence ID" value="GJC89370.1"/>
    <property type="molecule type" value="Genomic_DNA"/>
</dbReference>
<name>A0AA37GZ64_9PEZI</name>
<proteinExistence type="predicted"/>
<dbReference type="AlphaFoldDB" id="A0AA37GZ64"/>
<gene>
    <name evidence="1" type="ORF">ColLi_12208</name>
</gene>
<evidence type="ECO:0000313" key="1">
    <source>
        <dbReference type="EMBL" id="GJC89370.1"/>
    </source>
</evidence>
<sequence length="72" mass="7914">MAQHSLDAVAIETTDLKPLALAMNVAVDNLLPQEWTTIRGKILSSMRNTLHVNTGPRKLVVCLDSAMQRDTV</sequence>
<reference evidence="1 2" key="1">
    <citation type="submission" date="2021-07" db="EMBL/GenBank/DDBJ databases">
        <title>Genome data of Colletotrichum spaethianum.</title>
        <authorList>
            <person name="Utami Y.D."/>
            <person name="Hiruma K."/>
        </authorList>
    </citation>
    <scope>NUCLEOTIDE SEQUENCE [LARGE SCALE GENOMIC DNA]</scope>
    <source>
        <strain evidence="1 2">MAFF 242679</strain>
    </source>
</reference>
<keyword evidence="2" id="KW-1185">Reference proteome</keyword>
<evidence type="ECO:0000313" key="2">
    <source>
        <dbReference type="Proteomes" id="UP001055172"/>
    </source>
</evidence>
<organism evidence="1 2">
    <name type="scientific">Colletotrichum liriopes</name>
    <dbReference type="NCBI Taxonomy" id="708192"/>
    <lineage>
        <taxon>Eukaryota</taxon>
        <taxon>Fungi</taxon>
        <taxon>Dikarya</taxon>
        <taxon>Ascomycota</taxon>
        <taxon>Pezizomycotina</taxon>
        <taxon>Sordariomycetes</taxon>
        <taxon>Hypocreomycetidae</taxon>
        <taxon>Glomerellales</taxon>
        <taxon>Glomerellaceae</taxon>
        <taxon>Colletotrichum</taxon>
        <taxon>Colletotrichum spaethianum species complex</taxon>
    </lineage>
</organism>
<comment type="caution">
    <text evidence="1">The sequence shown here is derived from an EMBL/GenBank/DDBJ whole genome shotgun (WGS) entry which is preliminary data.</text>
</comment>
<accession>A0AA37GZ64</accession>
<dbReference type="Proteomes" id="UP001055172">
    <property type="component" value="Unassembled WGS sequence"/>
</dbReference>
<protein>
    <submittedName>
        <fullName evidence="1">Uncharacterized protein</fullName>
    </submittedName>
</protein>